<accession>A0A853AKQ1</accession>
<comment type="caution">
    <text evidence="2">The sequence shown here is derived from an EMBL/GenBank/DDBJ whole genome shotgun (WGS) entry which is preliminary data.</text>
</comment>
<dbReference type="EMBL" id="JACCFJ010000001">
    <property type="protein sequence ID" value="NYI82823.1"/>
    <property type="molecule type" value="Genomic_DNA"/>
</dbReference>
<dbReference type="Pfam" id="PF19873">
    <property type="entry name" value="DUF6346"/>
    <property type="match status" value="1"/>
</dbReference>
<keyword evidence="1" id="KW-0812">Transmembrane</keyword>
<name>A0A853AKQ1_9PSEU</name>
<organism evidence="2 3">
    <name type="scientific">Saccharopolyspora hordei</name>
    <dbReference type="NCBI Taxonomy" id="1838"/>
    <lineage>
        <taxon>Bacteria</taxon>
        <taxon>Bacillati</taxon>
        <taxon>Actinomycetota</taxon>
        <taxon>Actinomycetes</taxon>
        <taxon>Pseudonocardiales</taxon>
        <taxon>Pseudonocardiaceae</taxon>
        <taxon>Saccharopolyspora</taxon>
    </lineage>
</organism>
<sequence length="168" mass="18000">MAGNIASGVRRVVRDVVLAVVAVACLLGGYTVMGSHGVTLDTPKVVDRGIAVARSCEFGGPFGYGEPGWWWACQADVRWDARGPERVEFTSSQLTESDIGREVPVVLHEITNGAGKGTYHVPYRADFEPQPLLGAVLAAPLLLVGFVIVGLFLGRIAKAVKRVRSVER</sequence>
<keyword evidence="3" id="KW-1185">Reference proteome</keyword>
<keyword evidence="1" id="KW-0472">Membrane</keyword>
<feature type="transmembrane region" description="Helical" evidence="1">
    <location>
        <begin position="132"/>
        <end position="154"/>
    </location>
</feature>
<evidence type="ECO:0000256" key="1">
    <source>
        <dbReference type="SAM" id="Phobius"/>
    </source>
</evidence>
<feature type="transmembrane region" description="Helical" evidence="1">
    <location>
        <begin position="12"/>
        <end position="33"/>
    </location>
</feature>
<reference evidence="2 3" key="1">
    <citation type="submission" date="2020-07" db="EMBL/GenBank/DDBJ databases">
        <title>Sequencing the genomes of 1000 actinobacteria strains.</title>
        <authorList>
            <person name="Klenk H.-P."/>
        </authorList>
    </citation>
    <scope>NUCLEOTIDE SEQUENCE [LARGE SCALE GENOMIC DNA]</scope>
    <source>
        <strain evidence="2 3">DSM 44065</strain>
    </source>
</reference>
<evidence type="ECO:0000313" key="2">
    <source>
        <dbReference type="EMBL" id="NYI82823.1"/>
    </source>
</evidence>
<keyword evidence="1" id="KW-1133">Transmembrane helix</keyword>
<dbReference type="InterPro" id="IPR045927">
    <property type="entry name" value="DUF6346"/>
</dbReference>
<dbReference type="Proteomes" id="UP000587002">
    <property type="component" value="Unassembled WGS sequence"/>
</dbReference>
<protein>
    <submittedName>
        <fullName evidence="2">Uncharacterized protein</fullName>
    </submittedName>
</protein>
<gene>
    <name evidence="2" type="ORF">HNR68_001453</name>
</gene>
<dbReference type="AlphaFoldDB" id="A0A853AKQ1"/>
<dbReference type="RefSeq" id="WP_179718873.1">
    <property type="nucleotide sequence ID" value="NZ_BAABFH010000001.1"/>
</dbReference>
<proteinExistence type="predicted"/>
<evidence type="ECO:0000313" key="3">
    <source>
        <dbReference type="Proteomes" id="UP000587002"/>
    </source>
</evidence>